<gene>
    <name evidence="2" type="ORF">M9978_08305</name>
</gene>
<name>A0A9X2HMJ7_9SPHN</name>
<evidence type="ECO:0000313" key="2">
    <source>
        <dbReference type="EMBL" id="MCP3730429.1"/>
    </source>
</evidence>
<dbReference type="RefSeq" id="WP_254292561.1">
    <property type="nucleotide sequence ID" value="NZ_JAMLDX010000005.1"/>
</dbReference>
<feature type="region of interest" description="Disordered" evidence="1">
    <location>
        <begin position="16"/>
        <end position="49"/>
    </location>
</feature>
<keyword evidence="3" id="KW-1185">Reference proteome</keyword>
<dbReference type="Proteomes" id="UP001139451">
    <property type="component" value="Unassembled WGS sequence"/>
</dbReference>
<comment type="caution">
    <text evidence="2">The sequence shown here is derived from an EMBL/GenBank/DDBJ whole genome shotgun (WGS) entry which is preliminary data.</text>
</comment>
<reference evidence="2" key="1">
    <citation type="submission" date="2022-05" db="EMBL/GenBank/DDBJ databases">
        <title>Sphingomonas sp. strain MG17 Genome sequencing and assembly.</title>
        <authorList>
            <person name="Kim I."/>
        </authorList>
    </citation>
    <scope>NUCLEOTIDE SEQUENCE</scope>
    <source>
        <strain evidence="2">MG17</strain>
    </source>
</reference>
<dbReference type="AlphaFoldDB" id="A0A9X2HMJ7"/>
<protein>
    <submittedName>
        <fullName evidence="2">Uncharacterized protein</fullName>
    </submittedName>
</protein>
<proteinExistence type="predicted"/>
<evidence type="ECO:0000313" key="3">
    <source>
        <dbReference type="Proteomes" id="UP001139451"/>
    </source>
</evidence>
<dbReference type="EMBL" id="JAMLDX010000005">
    <property type="protein sequence ID" value="MCP3730429.1"/>
    <property type="molecule type" value="Genomic_DNA"/>
</dbReference>
<organism evidence="2 3">
    <name type="scientific">Sphingomonas tagetis</name>
    <dbReference type="NCBI Taxonomy" id="2949092"/>
    <lineage>
        <taxon>Bacteria</taxon>
        <taxon>Pseudomonadati</taxon>
        <taxon>Pseudomonadota</taxon>
        <taxon>Alphaproteobacteria</taxon>
        <taxon>Sphingomonadales</taxon>
        <taxon>Sphingomonadaceae</taxon>
        <taxon>Sphingomonas</taxon>
    </lineage>
</organism>
<sequence>MTAVVPWLVGGVVGGLLSGKKKTPEQPAPVLAPRRNEAREAADARDRVSKRRGVAANLILGAGGAESTTGSKGTLGS</sequence>
<feature type="compositionally biased region" description="Basic and acidic residues" evidence="1">
    <location>
        <begin position="34"/>
        <end position="47"/>
    </location>
</feature>
<accession>A0A9X2HMJ7</accession>
<evidence type="ECO:0000256" key="1">
    <source>
        <dbReference type="SAM" id="MobiDB-lite"/>
    </source>
</evidence>